<dbReference type="EMBL" id="ML119142">
    <property type="protein sequence ID" value="RPB10603.1"/>
    <property type="molecule type" value="Genomic_DNA"/>
</dbReference>
<dbReference type="PROSITE" id="PS00028">
    <property type="entry name" value="ZINC_FINGER_C2H2_1"/>
    <property type="match status" value="1"/>
</dbReference>
<proteinExistence type="predicted"/>
<feature type="coiled-coil region" evidence="7">
    <location>
        <begin position="257"/>
        <end position="316"/>
    </location>
</feature>
<keyword evidence="5" id="KW-0234">DNA repair</keyword>
<sequence>MNPRPTPGGRILGSAAGRRSLSPAITSAGRISPSASSVSLNSDFGSLRDGGAPSVSGGDTLTCPICSEEMVTLLQLNRHIDDIHKELDAPEKDDISTWFRKRIIKAKTFQPVTVLNQKLKGLDVFESNDAPSPTTNGGGGGGISSLVAAEAPDPDLAVTRHHWQRSTNDDYCLDPMCQKPLGALNGSVNCRKCGRLFCEEHTMYQIKLSRSAQHEPVRGFWCRVCETCYKSREGYNDHQGLVRDHTAEFAAIRRKTVDRAYLEVTRLEKRLTKLTQLLVAPAQAEVGAGSGFIKAVASLRGQRRALEQSVVAWEEDADVPVCPYCKQTFSQFGLKRHHCRLCGKVVCGDLRTGCSTEVGLNVSANAGPNTPTTNSLSEKPPNDLSLDLRICTTCNTTVFSKRDFALSTTRSHPSTRTYSALVQFQTGIKTMMPRFQRLLAALQDPTKTQTSTQLLEATKTRKRLLDTFAQYDAAAKRMLALPTDSPTQARLQKAVHQAAALFLHLNMLPLKALPKVLGGGGGGGGNGNGSKSKRASAAAVARVPGSAVVNGGAAAVVGPSSSRALTMVSVAAAAPKGKDEEDDAREKEMKEELMVLEEQRFLVGEMLAEAKARGVFDEVAALAGSLEELDREVERVGGLIAEFEMGR</sequence>
<reference evidence="9 10" key="1">
    <citation type="journal article" date="2018" name="Nat. Ecol. Evol.">
        <title>Pezizomycetes genomes reveal the molecular basis of ectomycorrhizal truffle lifestyle.</title>
        <authorList>
            <person name="Murat C."/>
            <person name="Payen T."/>
            <person name="Noel B."/>
            <person name="Kuo A."/>
            <person name="Morin E."/>
            <person name="Chen J."/>
            <person name="Kohler A."/>
            <person name="Krizsan K."/>
            <person name="Balestrini R."/>
            <person name="Da Silva C."/>
            <person name="Montanini B."/>
            <person name="Hainaut M."/>
            <person name="Levati E."/>
            <person name="Barry K.W."/>
            <person name="Belfiori B."/>
            <person name="Cichocki N."/>
            <person name="Clum A."/>
            <person name="Dockter R.B."/>
            <person name="Fauchery L."/>
            <person name="Guy J."/>
            <person name="Iotti M."/>
            <person name="Le Tacon F."/>
            <person name="Lindquist E.A."/>
            <person name="Lipzen A."/>
            <person name="Malagnac F."/>
            <person name="Mello A."/>
            <person name="Molinier V."/>
            <person name="Miyauchi S."/>
            <person name="Poulain J."/>
            <person name="Riccioni C."/>
            <person name="Rubini A."/>
            <person name="Sitrit Y."/>
            <person name="Splivallo R."/>
            <person name="Traeger S."/>
            <person name="Wang M."/>
            <person name="Zifcakova L."/>
            <person name="Wipf D."/>
            <person name="Zambonelli A."/>
            <person name="Paolocci F."/>
            <person name="Nowrousian M."/>
            <person name="Ottonello S."/>
            <person name="Baldrian P."/>
            <person name="Spatafora J.W."/>
            <person name="Henrissat B."/>
            <person name="Nagy L.G."/>
            <person name="Aury J.M."/>
            <person name="Wincker P."/>
            <person name="Grigoriev I.V."/>
            <person name="Bonfante P."/>
            <person name="Martin F.M."/>
        </authorList>
    </citation>
    <scope>NUCLEOTIDE SEQUENCE [LARGE SCALE GENOMIC DNA]</scope>
    <source>
        <strain evidence="9 10">CCBAS932</strain>
    </source>
</reference>
<dbReference type="SUPFAM" id="SSF57903">
    <property type="entry name" value="FYVE/PHD zinc finger"/>
    <property type="match status" value="2"/>
</dbReference>
<feature type="domain" description="FYVE-type" evidence="8">
    <location>
        <begin position="177"/>
        <end position="233"/>
    </location>
</feature>
<dbReference type="AlphaFoldDB" id="A0A3N4KJ67"/>
<dbReference type="InterPro" id="IPR013087">
    <property type="entry name" value="Znf_C2H2_type"/>
</dbReference>
<keyword evidence="3 6" id="KW-0863">Zinc-finger</keyword>
<dbReference type="InParanoid" id="A0A3N4KJ67"/>
<evidence type="ECO:0000256" key="2">
    <source>
        <dbReference type="ARBA" id="ARBA00022763"/>
    </source>
</evidence>
<dbReference type="Gene3D" id="3.30.40.10">
    <property type="entry name" value="Zinc/RING finger domain, C3HC4 (zinc finger)"/>
    <property type="match status" value="2"/>
</dbReference>
<feature type="domain" description="FYVE-type" evidence="8">
    <location>
        <begin position="316"/>
        <end position="399"/>
    </location>
</feature>
<dbReference type="FunCoup" id="A0A3N4KJ67">
    <property type="interactions" value="69"/>
</dbReference>
<gene>
    <name evidence="9" type="ORF">P167DRAFT_607133</name>
</gene>
<dbReference type="InterPro" id="IPR013083">
    <property type="entry name" value="Znf_RING/FYVE/PHD"/>
</dbReference>
<protein>
    <recommendedName>
        <fullName evidence="8">FYVE-type domain-containing protein</fullName>
    </recommendedName>
</protein>
<name>A0A3N4KJ67_9PEZI</name>
<dbReference type="PANTHER" id="PTHR13510">
    <property type="entry name" value="FYVE-FINGER-CONTAINING RAB5 EFFECTOR PROTEIN RABENOSYN-5-RELATED"/>
    <property type="match status" value="1"/>
</dbReference>
<dbReference type="InterPro" id="IPR000306">
    <property type="entry name" value="Znf_FYVE"/>
</dbReference>
<dbReference type="PROSITE" id="PS50178">
    <property type="entry name" value="ZF_FYVE"/>
    <property type="match status" value="2"/>
</dbReference>
<evidence type="ECO:0000256" key="4">
    <source>
        <dbReference type="ARBA" id="ARBA00022833"/>
    </source>
</evidence>
<organism evidence="9 10">
    <name type="scientific">Morchella conica CCBAS932</name>
    <dbReference type="NCBI Taxonomy" id="1392247"/>
    <lineage>
        <taxon>Eukaryota</taxon>
        <taxon>Fungi</taxon>
        <taxon>Dikarya</taxon>
        <taxon>Ascomycota</taxon>
        <taxon>Pezizomycotina</taxon>
        <taxon>Pezizomycetes</taxon>
        <taxon>Pezizales</taxon>
        <taxon>Morchellaceae</taxon>
        <taxon>Morchella</taxon>
    </lineage>
</organism>
<dbReference type="PANTHER" id="PTHR13510:SF44">
    <property type="entry name" value="RABENOSYN-5"/>
    <property type="match status" value="1"/>
</dbReference>
<dbReference type="SUPFAM" id="SSF140125">
    <property type="entry name" value="Rabenosyn-5 Rab-binding domain-like"/>
    <property type="match status" value="1"/>
</dbReference>
<keyword evidence="4" id="KW-0862">Zinc</keyword>
<dbReference type="Pfam" id="PF11464">
    <property type="entry name" value="Rbsn"/>
    <property type="match status" value="1"/>
</dbReference>
<dbReference type="InterPro" id="IPR021565">
    <property type="entry name" value="Rbsn_Rab-bd"/>
</dbReference>
<dbReference type="InterPro" id="IPR011011">
    <property type="entry name" value="Znf_FYVE_PHD"/>
</dbReference>
<dbReference type="GO" id="GO:0003677">
    <property type="term" value="F:DNA binding"/>
    <property type="evidence" value="ECO:0007669"/>
    <property type="project" value="InterPro"/>
</dbReference>
<dbReference type="OrthoDB" id="166134at2759"/>
<dbReference type="Gene3D" id="4.10.860.20">
    <property type="entry name" value="Rabenosyn, Rab binding domain"/>
    <property type="match status" value="1"/>
</dbReference>
<dbReference type="GO" id="GO:0006281">
    <property type="term" value="P:DNA repair"/>
    <property type="evidence" value="ECO:0007669"/>
    <property type="project" value="UniProtKB-KW"/>
</dbReference>
<dbReference type="CDD" id="cd15761">
    <property type="entry name" value="FYVE1_Vac1p_like"/>
    <property type="match status" value="1"/>
</dbReference>
<dbReference type="Pfam" id="PF01363">
    <property type="entry name" value="FYVE"/>
    <property type="match status" value="2"/>
</dbReference>
<evidence type="ECO:0000256" key="5">
    <source>
        <dbReference type="ARBA" id="ARBA00023204"/>
    </source>
</evidence>
<keyword evidence="10" id="KW-1185">Reference proteome</keyword>
<evidence type="ECO:0000256" key="3">
    <source>
        <dbReference type="ARBA" id="ARBA00022771"/>
    </source>
</evidence>
<dbReference type="CDD" id="cd15737">
    <property type="entry name" value="FYVE2_Vac1p_like"/>
    <property type="match status" value="1"/>
</dbReference>
<dbReference type="InterPro" id="IPR052727">
    <property type="entry name" value="Rab4/Rab5_effector"/>
</dbReference>
<evidence type="ECO:0000259" key="8">
    <source>
        <dbReference type="PROSITE" id="PS50178"/>
    </source>
</evidence>
<dbReference type="SMART" id="SM00064">
    <property type="entry name" value="FYVE"/>
    <property type="match status" value="2"/>
</dbReference>
<dbReference type="InterPro" id="IPR017455">
    <property type="entry name" value="Znf_FYVE-rel"/>
</dbReference>
<evidence type="ECO:0000313" key="10">
    <source>
        <dbReference type="Proteomes" id="UP000277580"/>
    </source>
</evidence>
<dbReference type="GO" id="GO:0008270">
    <property type="term" value="F:zinc ion binding"/>
    <property type="evidence" value="ECO:0007669"/>
    <property type="project" value="UniProtKB-KW"/>
</dbReference>
<dbReference type="InterPro" id="IPR006642">
    <property type="entry name" value="Rad18_UBZ4"/>
</dbReference>
<evidence type="ECO:0000256" key="7">
    <source>
        <dbReference type="SAM" id="Coils"/>
    </source>
</evidence>
<evidence type="ECO:0000313" key="9">
    <source>
        <dbReference type="EMBL" id="RPB10603.1"/>
    </source>
</evidence>
<keyword evidence="2" id="KW-0227">DNA damage</keyword>
<keyword evidence="7" id="KW-0175">Coiled coil</keyword>
<evidence type="ECO:0000256" key="6">
    <source>
        <dbReference type="PROSITE-ProRule" id="PRU00091"/>
    </source>
</evidence>
<dbReference type="SMART" id="SM00355">
    <property type="entry name" value="ZnF_C2H2"/>
    <property type="match status" value="3"/>
</dbReference>
<keyword evidence="1" id="KW-0479">Metal-binding</keyword>
<accession>A0A3N4KJ67</accession>
<dbReference type="STRING" id="1392247.A0A3N4KJ67"/>
<dbReference type="SMART" id="SM00734">
    <property type="entry name" value="ZnF_Rad18"/>
    <property type="match status" value="1"/>
</dbReference>
<dbReference type="InterPro" id="IPR036531">
    <property type="entry name" value="Rbsn_Rab-bd_sf"/>
</dbReference>
<evidence type="ECO:0000256" key="1">
    <source>
        <dbReference type="ARBA" id="ARBA00022723"/>
    </source>
</evidence>
<dbReference type="Proteomes" id="UP000277580">
    <property type="component" value="Unassembled WGS sequence"/>
</dbReference>